<comment type="function">
    <text evidence="1">May be required for disulfide bond formation in some proteins.</text>
</comment>
<evidence type="ECO:0000259" key="2">
    <source>
        <dbReference type="PROSITE" id="PS51352"/>
    </source>
</evidence>
<dbReference type="EMBL" id="BMHH01000004">
    <property type="protein sequence ID" value="GGA86151.1"/>
    <property type="molecule type" value="Genomic_DNA"/>
</dbReference>
<dbReference type="InterPro" id="IPR013766">
    <property type="entry name" value="Thioredoxin_domain"/>
</dbReference>
<dbReference type="PANTHER" id="PTHR32234:SF0">
    <property type="entry name" value="THIOL:DISULFIDE INTERCHANGE PROTEIN DSBD"/>
    <property type="match status" value="1"/>
</dbReference>
<accession>A0A916WBQ2</accession>
<dbReference type="Gene3D" id="3.40.30.10">
    <property type="entry name" value="Glutaredoxin"/>
    <property type="match status" value="1"/>
</dbReference>
<dbReference type="PROSITE" id="PS51352">
    <property type="entry name" value="THIOREDOXIN_2"/>
    <property type="match status" value="1"/>
</dbReference>
<dbReference type="GO" id="GO:0045454">
    <property type="term" value="P:cell redox homeostasis"/>
    <property type="evidence" value="ECO:0007669"/>
    <property type="project" value="TreeGrafter"/>
</dbReference>
<dbReference type="Proteomes" id="UP000646478">
    <property type="component" value="Unassembled WGS sequence"/>
</dbReference>
<dbReference type="PANTHER" id="PTHR32234">
    <property type="entry name" value="THIOL:DISULFIDE INTERCHANGE PROTEIN DSBD"/>
    <property type="match status" value="1"/>
</dbReference>
<dbReference type="Pfam" id="PF13098">
    <property type="entry name" value="Thioredoxin_2"/>
    <property type="match status" value="1"/>
</dbReference>
<dbReference type="SUPFAM" id="SSF52833">
    <property type="entry name" value="Thioredoxin-like"/>
    <property type="match status" value="1"/>
</dbReference>
<evidence type="ECO:0000313" key="4">
    <source>
        <dbReference type="Proteomes" id="UP000646478"/>
    </source>
</evidence>
<protein>
    <recommendedName>
        <fullName evidence="2">Thioredoxin domain-containing protein</fullName>
    </recommendedName>
</protein>
<reference evidence="3" key="2">
    <citation type="submission" date="2020-09" db="EMBL/GenBank/DDBJ databases">
        <authorList>
            <person name="Sun Q."/>
            <person name="Zhou Y."/>
        </authorList>
    </citation>
    <scope>NUCLEOTIDE SEQUENCE</scope>
    <source>
        <strain evidence="3">CGMCC 1.15082</strain>
    </source>
</reference>
<comment type="caution">
    <text evidence="3">The sequence shown here is derived from an EMBL/GenBank/DDBJ whole genome shotgun (WGS) entry which is preliminary data.</text>
</comment>
<feature type="domain" description="Thioredoxin" evidence="2">
    <location>
        <begin position="11"/>
        <end position="134"/>
    </location>
</feature>
<evidence type="ECO:0000313" key="3">
    <source>
        <dbReference type="EMBL" id="GGA86151.1"/>
    </source>
</evidence>
<name>A0A916WBQ2_9HYPH</name>
<dbReference type="GO" id="GO:0015035">
    <property type="term" value="F:protein-disulfide reductase activity"/>
    <property type="evidence" value="ECO:0007669"/>
    <property type="project" value="TreeGrafter"/>
</dbReference>
<dbReference type="InterPro" id="IPR012336">
    <property type="entry name" value="Thioredoxin-like_fold"/>
</dbReference>
<reference evidence="3" key="1">
    <citation type="journal article" date="2014" name="Int. J. Syst. Evol. Microbiol.">
        <title>Complete genome sequence of Corynebacterium casei LMG S-19264T (=DSM 44701T), isolated from a smear-ripened cheese.</title>
        <authorList>
            <consortium name="US DOE Joint Genome Institute (JGI-PGF)"/>
            <person name="Walter F."/>
            <person name="Albersmeier A."/>
            <person name="Kalinowski J."/>
            <person name="Ruckert C."/>
        </authorList>
    </citation>
    <scope>NUCLEOTIDE SEQUENCE</scope>
    <source>
        <strain evidence="3">CGMCC 1.15082</strain>
    </source>
</reference>
<gene>
    <name evidence="3" type="ORF">GCM10011491_12200</name>
</gene>
<evidence type="ECO:0000256" key="1">
    <source>
        <dbReference type="ARBA" id="ARBA00003565"/>
    </source>
</evidence>
<sequence>MSGHASPLRSPPISQDTAHLTFEHVDGAASLKEKLATANGRPTLVYFTADWCVICRGIERDILSAPEIVTGLKGFQRVKVDLTTLDEAKQDLMRDLAVIGPPTVVFFDASGAELNGSRLIGDMTVETLAASIVN</sequence>
<dbReference type="InterPro" id="IPR036249">
    <property type="entry name" value="Thioredoxin-like_sf"/>
</dbReference>
<organism evidence="3 4">
    <name type="scientific">Brucella endophytica</name>
    <dbReference type="NCBI Taxonomy" id="1963359"/>
    <lineage>
        <taxon>Bacteria</taxon>
        <taxon>Pseudomonadati</taxon>
        <taxon>Pseudomonadota</taxon>
        <taxon>Alphaproteobacteria</taxon>
        <taxon>Hyphomicrobiales</taxon>
        <taxon>Brucellaceae</taxon>
        <taxon>Brucella/Ochrobactrum group</taxon>
        <taxon>Brucella</taxon>
    </lineage>
</organism>
<keyword evidence="4" id="KW-1185">Reference proteome</keyword>
<proteinExistence type="predicted"/>
<dbReference type="RefSeq" id="WP_236016061.1">
    <property type="nucleotide sequence ID" value="NZ_BMHH01000004.1"/>
</dbReference>
<dbReference type="AlphaFoldDB" id="A0A916WBQ2"/>